<dbReference type="GO" id="GO:0005886">
    <property type="term" value="C:plasma membrane"/>
    <property type="evidence" value="ECO:0007669"/>
    <property type="project" value="UniProtKB-SubCell"/>
</dbReference>
<dbReference type="EC" id="2.7.13.3" evidence="3"/>
<reference evidence="9" key="1">
    <citation type="submission" date="2020-12" db="EMBL/GenBank/DDBJ databases">
        <title>The genome sequence of Inhella sp. 1Y17.</title>
        <authorList>
            <person name="Liu Y."/>
        </authorList>
    </citation>
    <scope>NUCLEOTIDE SEQUENCE</scope>
    <source>
        <strain evidence="9">1Y17</strain>
    </source>
</reference>
<comment type="catalytic activity">
    <reaction evidence="1">
        <text>ATP + protein L-histidine = ADP + protein N-phospho-L-histidine.</text>
        <dbReference type="EC" id="2.7.13.3"/>
    </reaction>
</comment>
<dbReference type="PROSITE" id="PS50109">
    <property type="entry name" value="HIS_KIN"/>
    <property type="match status" value="1"/>
</dbReference>
<organism evidence="9 10">
    <name type="scientific">Inhella proteolytica</name>
    <dbReference type="NCBI Taxonomy" id="2795029"/>
    <lineage>
        <taxon>Bacteria</taxon>
        <taxon>Pseudomonadati</taxon>
        <taxon>Pseudomonadota</taxon>
        <taxon>Betaproteobacteria</taxon>
        <taxon>Burkholderiales</taxon>
        <taxon>Sphaerotilaceae</taxon>
        <taxon>Inhella</taxon>
    </lineage>
</organism>
<dbReference type="InterPro" id="IPR015943">
    <property type="entry name" value="WD40/YVTN_repeat-like_dom_sf"/>
</dbReference>
<dbReference type="Gene3D" id="2.60.40.10">
    <property type="entry name" value="Immunoglobulins"/>
    <property type="match status" value="1"/>
</dbReference>
<evidence type="ECO:0000256" key="4">
    <source>
        <dbReference type="ARBA" id="ARBA00022553"/>
    </source>
</evidence>
<evidence type="ECO:0000256" key="7">
    <source>
        <dbReference type="SAM" id="SignalP"/>
    </source>
</evidence>
<evidence type="ECO:0000256" key="6">
    <source>
        <dbReference type="ARBA" id="ARBA00022777"/>
    </source>
</evidence>
<dbReference type="CDD" id="cd00082">
    <property type="entry name" value="HisKA"/>
    <property type="match status" value="1"/>
</dbReference>
<dbReference type="SMART" id="SM00388">
    <property type="entry name" value="HisKA"/>
    <property type="match status" value="1"/>
</dbReference>
<dbReference type="AlphaFoldDB" id="A0A931J320"/>
<evidence type="ECO:0000259" key="8">
    <source>
        <dbReference type="PROSITE" id="PS50109"/>
    </source>
</evidence>
<comment type="caution">
    <text evidence="9">The sequence shown here is derived from an EMBL/GenBank/DDBJ whole genome shotgun (WGS) entry which is preliminary data.</text>
</comment>
<dbReference type="GO" id="GO:0000155">
    <property type="term" value="F:phosphorelay sensor kinase activity"/>
    <property type="evidence" value="ECO:0007669"/>
    <property type="project" value="InterPro"/>
</dbReference>
<dbReference type="PANTHER" id="PTHR43547:SF2">
    <property type="entry name" value="HYBRID SIGNAL TRANSDUCTION HISTIDINE KINASE C"/>
    <property type="match status" value="1"/>
</dbReference>
<evidence type="ECO:0000256" key="3">
    <source>
        <dbReference type="ARBA" id="ARBA00012438"/>
    </source>
</evidence>
<dbReference type="Pfam" id="PF07494">
    <property type="entry name" value="Reg_prop"/>
    <property type="match status" value="1"/>
</dbReference>
<evidence type="ECO:0000256" key="2">
    <source>
        <dbReference type="ARBA" id="ARBA00004429"/>
    </source>
</evidence>
<evidence type="ECO:0000256" key="1">
    <source>
        <dbReference type="ARBA" id="ARBA00000085"/>
    </source>
</evidence>
<evidence type="ECO:0000313" key="10">
    <source>
        <dbReference type="Proteomes" id="UP000613266"/>
    </source>
</evidence>
<dbReference type="SMART" id="SM00387">
    <property type="entry name" value="HATPase_c"/>
    <property type="match status" value="1"/>
</dbReference>
<dbReference type="PANTHER" id="PTHR43547">
    <property type="entry name" value="TWO-COMPONENT HISTIDINE KINASE"/>
    <property type="match status" value="1"/>
</dbReference>
<feature type="signal peptide" evidence="7">
    <location>
        <begin position="1"/>
        <end position="29"/>
    </location>
</feature>
<feature type="domain" description="Histidine kinase" evidence="8">
    <location>
        <begin position="836"/>
        <end position="1045"/>
    </location>
</feature>
<dbReference type="EMBL" id="JAEDAK010000006">
    <property type="protein sequence ID" value="MBH9577255.1"/>
    <property type="molecule type" value="Genomic_DNA"/>
</dbReference>
<keyword evidence="6" id="KW-0418">Kinase</keyword>
<keyword evidence="7" id="KW-0732">Signal</keyword>
<dbReference type="SUPFAM" id="SSF63829">
    <property type="entry name" value="Calcium-dependent phosphotriesterase"/>
    <property type="match status" value="2"/>
</dbReference>
<dbReference type="InterPro" id="IPR003661">
    <property type="entry name" value="HisK_dim/P_dom"/>
</dbReference>
<feature type="chain" id="PRO_5036679716" description="histidine kinase" evidence="7">
    <location>
        <begin position="30"/>
        <end position="1137"/>
    </location>
</feature>
<dbReference type="InterPro" id="IPR005467">
    <property type="entry name" value="His_kinase_dom"/>
</dbReference>
<keyword evidence="5" id="KW-0808">Transferase</keyword>
<evidence type="ECO:0000256" key="5">
    <source>
        <dbReference type="ARBA" id="ARBA00022679"/>
    </source>
</evidence>
<name>A0A931J320_9BURK</name>
<accession>A0A931J320</accession>
<dbReference type="Gene3D" id="3.30.565.10">
    <property type="entry name" value="Histidine kinase-like ATPase, C-terminal domain"/>
    <property type="match status" value="1"/>
</dbReference>
<dbReference type="PRINTS" id="PR00344">
    <property type="entry name" value="BCTRLSENSOR"/>
</dbReference>
<dbReference type="Proteomes" id="UP000613266">
    <property type="component" value="Unassembled WGS sequence"/>
</dbReference>
<dbReference type="FunFam" id="3.30.565.10:FF:000006">
    <property type="entry name" value="Sensor histidine kinase WalK"/>
    <property type="match status" value="1"/>
</dbReference>
<protein>
    <recommendedName>
        <fullName evidence="3">histidine kinase</fullName>
        <ecNumber evidence="3">2.7.13.3</ecNumber>
    </recommendedName>
</protein>
<dbReference type="Pfam" id="PF02518">
    <property type="entry name" value="HATPase_c"/>
    <property type="match status" value="1"/>
</dbReference>
<dbReference type="InterPro" id="IPR036890">
    <property type="entry name" value="HATPase_C_sf"/>
</dbReference>
<keyword evidence="10" id="KW-1185">Reference proteome</keyword>
<dbReference type="InterPro" id="IPR004358">
    <property type="entry name" value="Sig_transdc_His_kin-like_C"/>
</dbReference>
<dbReference type="InterPro" id="IPR013783">
    <property type="entry name" value="Ig-like_fold"/>
</dbReference>
<dbReference type="InterPro" id="IPR036097">
    <property type="entry name" value="HisK_dim/P_sf"/>
</dbReference>
<dbReference type="SUPFAM" id="SSF47384">
    <property type="entry name" value="Homodimeric domain of signal transducing histidine kinase"/>
    <property type="match status" value="1"/>
</dbReference>
<dbReference type="Gene3D" id="2.130.10.10">
    <property type="entry name" value="YVTN repeat-like/Quinoprotein amine dehydrogenase"/>
    <property type="match status" value="3"/>
</dbReference>
<dbReference type="InterPro" id="IPR011123">
    <property type="entry name" value="Y_Y_Y"/>
</dbReference>
<dbReference type="Pfam" id="PF07495">
    <property type="entry name" value="Y_Y_Y"/>
    <property type="match status" value="1"/>
</dbReference>
<dbReference type="SUPFAM" id="SSF55874">
    <property type="entry name" value="ATPase domain of HSP90 chaperone/DNA topoisomerase II/histidine kinase"/>
    <property type="match status" value="1"/>
</dbReference>
<gene>
    <name evidence="9" type="ORF">I7X39_10135</name>
</gene>
<comment type="subcellular location">
    <subcellularLocation>
        <location evidence="2">Cell inner membrane</location>
        <topology evidence="2">Multi-pass membrane protein</topology>
    </subcellularLocation>
</comment>
<keyword evidence="4" id="KW-0597">Phosphoprotein</keyword>
<dbReference type="Gene3D" id="1.10.287.130">
    <property type="match status" value="1"/>
</dbReference>
<sequence>MRTPLFLLGSGWRTLLCCALLLGFSASHAAIAAPAAAAPQLEAGTPLLRTVRPSDYGAEGQNWALAQGADGTLFVGNNRGVLHFDGQRWRLTPVTNQSTVRSLAVDHTGRVFVGAVGEVGYLSPAADGQLHYISLLHRLPAEARGFSDVWNTLITTDGVVFSSPQRLLLWRDGRFHHWAPAGLFGVAQGGAQGVFVVESGRGLLQLRGERLVGLPEGGRFDEKKPIGLLALPGGGGEHPVLLIYSRDHGFVRYEQGRVTPWPTEVDAALLADEVQEKSLLRLADGRMVVGTLKGGLYVLDAEGRLNARYGKSEGLGDQSVTATFQDRDGGLWLALGNGLAHLAMAAPLSRLDARHGLEQPVSSVHRHMGQLLLGTTQGAYGLQPGPRPRLLPVPQIRDLTWAFLSTGQRLLQAGAYGVHAVEDDHPTAVLDAYNAQALLAPRQHPGWLMVGLGDGLALLHFDGQRWREAGRVPGLKDSVRTLVEDADGRLWVGTYNSGIVRVDLTGLQADGTVGELPFTRFGTEQGLPSANFNLVFPVGGRPAFATSAGIYRFEAGTGRFAPDPRYAQLFPQPRTVYVLHEDAANGLWAYTEDPATGLKETGLIRPDGQGGQRWDARMLRPLTGQETFSIYADGDGVAWFGMGEGVFRYDGRLDKAEPKPFGTLLSRVTDARGRLLFGGQGKPAALELPYAENALRFEYGAPRFDGDGALRYQVMLEGSDKGWSDWSAESYKDYNNLLEGRYVFRVRAKDLYDTVGGEARYSFAVLPPWYRSPWAYLGYALLLAALGWGLLRWRLHRLLAQKAALEATVTERTEALRSANERLVALDQFKRGMLGMIVHDLKNPLGAILSTLDSPALLSRLEQLKQSSRQMLTLVLNILDVQKFEDTQVVLDTRPVALAALAAQAVEQVRFLVERKNQTVELEVPAGLSVRGDGEMLERVLVNLLTNAVKYTPTNGRIVIHAAAEGEAQVRVQVQDSGEGIPAERLEAVFAKFGQYQARDSGLVRSTGLGLNFCKLAVEAHGGQIGVASEVGQGSTFWFTLPLATTDAAPGAALEPVRTQASQTDLSVPELDASERALLAPIVAALRPIPIYRYSDLRRILDREDFPASAGIQAWRARLLQAIDSENEALFAALLES</sequence>
<proteinExistence type="predicted"/>
<dbReference type="InterPro" id="IPR011110">
    <property type="entry name" value="Reg_prop"/>
</dbReference>
<dbReference type="InterPro" id="IPR003594">
    <property type="entry name" value="HATPase_dom"/>
</dbReference>
<evidence type="ECO:0000313" key="9">
    <source>
        <dbReference type="EMBL" id="MBH9577255.1"/>
    </source>
</evidence>
<dbReference type="RefSeq" id="WP_198111032.1">
    <property type="nucleotide sequence ID" value="NZ_JAEDAK010000006.1"/>
</dbReference>